<dbReference type="Pfam" id="PF12728">
    <property type="entry name" value="HTH_17"/>
    <property type="match status" value="1"/>
</dbReference>
<dbReference type="RefSeq" id="WP_081015149.1">
    <property type="nucleotide sequence ID" value="NZ_LJXB01000079.1"/>
</dbReference>
<organism evidence="2 3">
    <name type="scientific">Pseudomonas fluorescens</name>
    <dbReference type="NCBI Taxonomy" id="294"/>
    <lineage>
        <taxon>Bacteria</taxon>
        <taxon>Pseudomonadati</taxon>
        <taxon>Pseudomonadota</taxon>
        <taxon>Gammaproteobacteria</taxon>
        <taxon>Pseudomonadales</taxon>
        <taxon>Pseudomonadaceae</taxon>
        <taxon>Pseudomonas</taxon>
    </lineage>
</organism>
<comment type="caution">
    <text evidence="2">The sequence shown here is derived from an EMBL/GenBank/DDBJ whole genome shotgun (WGS) entry which is preliminary data.</text>
</comment>
<dbReference type="InterPro" id="IPR041657">
    <property type="entry name" value="HTH_17"/>
</dbReference>
<sequence>MQENFSITAPVYCASRAVCTHFDISRTTLWRLAQLEGFPEPLKLGRAVRYRLDEVEAFLRDQEA</sequence>
<gene>
    <name evidence="2" type="ORF">AN403_3521</name>
</gene>
<dbReference type="OrthoDB" id="6908481at2"/>
<evidence type="ECO:0000313" key="3">
    <source>
        <dbReference type="Proteomes" id="UP000050349"/>
    </source>
</evidence>
<feature type="domain" description="Helix-turn-helix" evidence="1">
    <location>
        <begin position="18"/>
        <end position="62"/>
    </location>
</feature>
<dbReference type="AlphaFoldDB" id="A0A0P9B8L2"/>
<accession>A0A0P9B8L2</accession>
<evidence type="ECO:0000313" key="2">
    <source>
        <dbReference type="EMBL" id="KPU59040.1"/>
    </source>
</evidence>
<protein>
    <submittedName>
        <fullName evidence="2">Prophage CP4-57 regulatory family protein</fullName>
    </submittedName>
</protein>
<dbReference type="Gene3D" id="1.10.238.160">
    <property type="match status" value="1"/>
</dbReference>
<reference evidence="2 3" key="1">
    <citation type="submission" date="2015-09" db="EMBL/GenBank/DDBJ databases">
        <authorList>
            <person name="Jackson K.R."/>
            <person name="Lunt B.L."/>
            <person name="Fisher J.N.B."/>
            <person name="Gardner A.V."/>
            <person name="Bailey M.E."/>
            <person name="Deus L.M."/>
            <person name="Earl A.S."/>
            <person name="Gibby P.D."/>
            <person name="Hartmann K.A."/>
            <person name="Liu J.E."/>
            <person name="Manci A.M."/>
            <person name="Nielsen D.A."/>
            <person name="Solomon M.B."/>
            <person name="Breakwell D.P."/>
            <person name="Burnett S.H."/>
            <person name="Grose J.H."/>
        </authorList>
    </citation>
    <scope>NUCLEOTIDE SEQUENCE [LARGE SCALE GENOMIC DNA]</scope>
    <source>
        <strain evidence="2 3">S613</strain>
    </source>
</reference>
<dbReference type="Proteomes" id="UP000050349">
    <property type="component" value="Unassembled WGS sequence"/>
</dbReference>
<proteinExistence type="predicted"/>
<dbReference type="EMBL" id="LJXB01000079">
    <property type="protein sequence ID" value="KPU59040.1"/>
    <property type="molecule type" value="Genomic_DNA"/>
</dbReference>
<name>A0A0P9B8L2_PSEFL</name>
<dbReference type="PATRIC" id="fig|294.162.peg.3284"/>
<evidence type="ECO:0000259" key="1">
    <source>
        <dbReference type="Pfam" id="PF12728"/>
    </source>
</evidence>